<dbReference type="AlphaFoldDB" id="A0A2U1B4V9"/>
<accession>A0A2U1B4V9</accession>
<dbReference type="RefSeq" id="WP_116883460.1">
    <property type="nucleotide sequence ID" value="NZ_QEKH01000008.1"/>
</dbReference>
<comment type="caution">
    <text evidence="5">The sequence shown here is derived from an EMBL/GenBank/DDBJ whole genome shotgun (WGS) entry which is preliminary data.</text>
</comment>
<dbReference type="GO" id="GO:0004573">
    <property type="term" value="F:Glc3Man9GlcNAc2 oligosaccharide glucosidase activity"/>
    <property type="evidence" value="ECO:0007669"/>
    <property type="project" value="InterPro"/>
</dbReference>
<dbReference type="SUPFAM" id="SSF48208">
    <property type="entry name" value="Six-hairpin glycosidases"/>
    <property type="match status" value="1"/>
</dbReference>
<dbReference type="Pfam" id="PF22422">
    <property type="entry name" value="MGH1-like_GH"/>
    <property type="match status" value="1"/>
</dbReference>
<comment type="similarity">
    <text evidence="1">Belongs to the glycosyl hydrolase 63 family.</text>
</comment>
<keyword evidence="2 5" id="KW-0378">Hydrolase</keyword>
<dbReference type="Proteomes" id="UP000245959">
    <property type="component" value="Unassembled WGS sequence"/>
</dbReference>
<evidence type="ECO:0000256" key="3">
    <source>
        <dbReference type="ARBA" id="ARBA00023295"/>
    </source>
</evidence>
<reference evidence="5 6" key="1">
    <citation type="submission" date="2018-04" db="EMBL/GenBank/DDBJ databases">
        <title>Genomic Encyclopedia of Type Strains, Phase IV (KMG-IV): sequencing the most valuable type-strain genomes for metagenomic binning, comparative biology and taxonomic classification.</title>
        <authorList>
            <person name="Goeker M."/>
        </authorList>
    </citation>
    <scope>NUCLEOTIDE SEQUENCE [LARGE SCALE GENOMIC DNA]</scope>
    <source>
        <strain evidence="5 6">DSM 14823</strain>
    </source>
</reference>
<keyword evidence="6" id="KW-1185">Reference proteome</keyword>
<evidence type="ECO:0000256" key="2">
    <source>
        <dbReference type="ARBA" id="ARBA00022801"/>
    </source>
</evidence>
<gene>
    <name evidence="5" type="ORF">C8D82_10884</name>
</gene>
<name>A0A2U1B4V9_9BACT</name>
<evidence type="ECO:0000313" key="5">
    <source>
        <dbReference type="EMBL" id="PVY43557.1"/>
    </source>
</evidence>
<sequence>MADYHYLDGVHDLSLPDWGPYSKKYFGISHLADRARGMRFDFTVMPGVYRRQLGIPDVLRPAGYLPWSVAPDLQDYAYRQQLEAKDRIYADISFARWEEHLRVVRCRCVNHGVLDSAFAVHFIASLEAPPEKTVEPVLPENCVWIDALDHVGLNRVKMRPQDGLVFDALRRGERRESGTVRGGCIGGFGQEDGDVLLLPLPAGLPEKVDVALRCKVAAGERLGIALNGVSRMAAGTGEWEIVEFKQIPTAAGVVEIRSAGGAELAVDGVSAGKGAAEVSFIPARENVTPEIQPGPVPNSRMIGYEACKQVYGVWWSFDSDFVVHYRSERMNDLLLYDDCIHQPFFGGSRLGNGRGQDWVDLVMQPLTAAPDGWSDVYAVVCDGSREEVEAFLRRAAAECDELPELVAASQRRYWSPEPVEMGRKFCFSQERLASVTLTNVVYPTYFKGRNVRHHTPGRRWNSLYTWDSGFIGLGLLELGKRLAVENLNAYLTEPGDDECAFIHHGSPVPVQFYLFSELANRTGDTELIRYFYPKLKQYYEFMAGRSASSTMRGPNRDGLIRSWDYFYNSGGWDDYPPQWFVRENNLRDPAPVIGSAHVIRCARILAAAAREAGFDADTAMYETDIASLSMLLQEYSWDGEAGYFSYVRHDAENRPAGILRHPPTGTNFNMGLDGAAPLLAGICTPAQKAGLWEKLSSEEHCWTPFGLSTVDQAAPYFRLDGYWNGSIWMPYQWFFWKAALDDGQADFAWRIAETALGVYEKECRDSYGCYEQFSVVSGRGTGWHHFSALSDPVLCWFGAYFVPGRLTGGLDTRIRNLKTGDDCWSADIEIDGPADETSTLVAVIGGGSWRAEFSGKPLPVRDRFPGTVEIDLPRASAGSLRLHRC</sequence>
<evidence type="ECO:0000259" key="4">
    <source>
        <dbReference type="Pfam" id="PF22422"/>
    </source>
</evidence>
<dbReference type="GeneID" id="78294766"/>
<dbReference type="Gene3D" id="1.50.10.10">
    <property type="match status" value="1"/>
</dbReference>
<feature type="domain" description="Mannosylglycerate hydrolase MGH1-like glycoside hydrolase" evidence="4">
    <location>
        <begin position="465"/>
        <end position="787"/>
    </location>
</feature>
<proteinExistence type="inferred from homology"/>
<dbReference type="GO" id="GO:0006487">
    <property type="term" value="P:protein N-linked glycosylation"/>
    <property type="evidence" value="ECO:0007669"/>
    <property type="project" value="TreeGrafter"/>
</dbReference>
<dbReference type="GO" id="GO:0009311">
    <property type="term" value="P:oligosaccharide metabolic process"/>
    <property type="evidence" value="ECO:0007669"/>
    <property type="project" value="InterPro"/>
</dbReference>
<dbReference type="PANTHER" id="PTHR10412:SF11">
    <property type="entry name" value="MANNOSYL-OLIGOSACCHARIDE GLUCOSIDASE"/>
    <property type="match status" value="1"/>
</dbReference>
<evidence type="ECO:0000256" key="1">
    <source>
        <dbReference type="ARBA" id="ARBA00010833"/>
    </source>
</evidence>
<keyword evidence="3" id="KW-0326">Glycosidase</keyword>
<dbReference type="InterPro" id="IPR008928">
    <property type="entry name" value="6-hairpin_glycosidase_sf"/>
</dbReference>
<evidence type="ECO:0000313" key="6">
    <source>
        <dbReference type="Proteomes" id="UP000245959"/>
    </source>
</evidence>
<dbReference type="InterPro" id="IPR012341">
    <property type="entry name" value="6hp_glycosidase-like_sf"/>
</dbReference>
<protein>
    <submittedName>
        <fullName evidence="5">Glycosyl hydrolase family 63</fullName>
    </submittedName>
</protein>
<dbReference type="InterPro" id="IPR054491">
    <property type="entry name" value="MGH1-like_GH"/>
</dbReference>
<dbReference type="InterPro" id="IPR004888">
    <property type="entry name" value="Glycoside_hydrolase_63"/>
</dbReference>
<organism evidence="5 6">
    <name type="scientific">Victivallis vadensis</name>
    <dbReference type="NCBI Taxonomy" id="172901"/>
    <lineage>
        <taxon>Bacteria</taxon>
        <taxon>Pseudomonadati</taxon>
        <taxon>Lentisphaerota</taxon>
        <taxon>Lentisphaeria</taxon>
        <taxon>Victivallales</taxon>
        <taxon>Victivallaceae</taxon>
        <taxon>Victivallis</taxon>
    </lineage>
</organism>
<dbReference type="EMBL" id="QEKH01000008">
    <property type="protein sequence ID" value="PVY43557.1"/>
    <property type="molecule type" value="Genomic_DNA"/>
</dbReference>
<dbReference type="PANTHER" id="PTHR10412">
    <property type="entry name" value="MANNOSYL-OLIGOSACCHARIDE GLUCOSIDASE"/>
    <property type="match status" value="1"/>
</dbReference>